<evidence type="ECO:0000256" key="7">
    <source>
        <dbReference type="ARBA" id="ARBA00022801"/>
    </source>
</evidence>
<evidence type="ECO:0000259" key="9">
    <source>
        <dbReference type="Pfam" id="PF01979"/>
    </source>
</evidence>
<dbReference type="SUPFAM" id="SSF51556">
    <property type="entry name" value="Metallo-dependent hydrolases"/>
    <property type="match status" value="1"/>
</dbReference>
<evidence type="ECO:0000256" key="4">
    <source>
        <dbReference type="ARBA" id="ARBA00011881"/>
    </source>
</evidence>
<keyword evidence="8" id="KW-0862">Zinc</keyword>
<dbReference type="RefSeq" id="WP_377460363.1">
    <property type="nucleotide sequence ID" value="NZ_JBHLUB010000032.1"/>
</dbReference>
<dbReference type="PANTHER" id="PTHR43668">
    <property type="entry name" value="ALLANTOINASE"/>
    <property type="match status" value="1"/>
</dbReference>
<organism evidence="10 11">
    <name type="scientific">Micrococcoides hystricis</name>
    <dbReference type="NCBI Taxonomy" id="1572761"/>
    <lineage>
        <taxon>Bacteria</taxon>
        <taxon>Bacillati</taxon>
        <taxon>Actinomycetota</taxon>
        <taxon>Actinomycetes</taxon>
        <taxon>Micrococcales</taxon>
        <taxon>Micrococcaceae</taxon>
        <taxon>Micrococcoides</taxon>
    </lineage>
</organism>
<accession>A0ABV6PCM3</accession>
<comment type="caution">
    <text evidence="10">The sequence shown here is derived from an EMBL/GenBank/DDBJ whole genome shotgun (WGS) entry which is preliminary data.</text>
</comment>
<dbReference type="InterPro" id="IPR017593">
    <property type="entry name" value="Allantoinase"/>
</dbReference>
<keyword evidence="11" id="KW-1185">Reference proteome</keyword>
<dbReference type="EC" id="3.5.2.5" evidence="5"/>
<dbReference type="InterPro" id="IPR011059">
    <property type="entry name" value="Metal-dep_hydrolase_composite"/>
</dbReference>
<sequence>MTTTYDLLVYGQNVLTENGLGPAQVAVKDGRIAAIEALVDGDPTLGTDAATVRRLGDDEVLIPGLVDTHVHINEPGRTPWEGFDTATKAAAAGGFTTLIDMPLNSVPSTVDMDALELKTGIAQEKSFVDVGFWGGAVPDNADQLAPLHQAGVFGFKSFMVNSGVEEFQHLNTEQLKQAMADIPELDGMIILHAEDPDTIDAAPEPDGRSYAAYLASRPQEAELAAIDTVLDGARSTGVKTHLLHLAAGDAVAKLAAAKAEGLPLTVETCPHYLVLKAEDIPDGATAYKCAPPIREGAVQEQLWDGLKDGTIDAIVSDHSPSTLDLKDLEGGDFGAAWGGIASLQLGLSLIWTEAKKRGFSIADVVRWMGTNPAEIVGLQRKGKLAVGYDADLVVFAPEETFVVDAEKLHHKNPVTPYQDQELSGVVHTTYVRGAEVDFQTPKGAILTKGNN</sequence>
<dbReference type="NCBIfam" id="TIGR03178">
    <property type="entry name" value="allantoinase"/>
    <property type="match status" value="1"/>
</dbReference>
<dbReference type="InterPro" id="IPR032466">
    <property type="entry name" value="Metal_Hydrolase"/>
</dbReference>
<name>A0ABV6PCM3_9MICC</name>
<evidence type="ECO:0000256" key="1">
    <source>
        <dbReference type="ARBA" id="ARBA00001947"/>
    </source>
</evidence>
<feature type="domain" description="Amidohydrolase-related" evidence="9">
    <location>
        <begin position="60"/>
        <end position="434"/>
    </location>
</feature>
<comment type="subunit">
    <text evidence="4">Homotetramer.</text>
</comment>
<evidence type="ECO:0000313" key="11">
    <source>
        <dbReference type="Proteomes" id="UP001589862"/>
    </source>
</evidence>
<dbReference type="Gene3D" id="3.20.20.140">
    <property type="entry name" value="Metal-dependent hydrolases"/>
    <property type="match status" value="1"/>
</dbReference>
<dbReference type="SUPFAM" id="SSF51338">
    <property type="entry name" value="Composite domain of metallo-dependent hydrolases"/>
    <property type="match status" value="1"/>
</dbReference>
<comment type="similarity">
    <text evidence="3">Belongs to the metallo-dependent hydrolases superfamily. Allantoinase family.</text>
</comment>
<gene>
    <name evidence="10" type="primary">allB</name>
    <name evidence="10" type="ORF">ACFFFR_10840</name>
</gene>
<evidence type="ECO:0000256" key="6">
    <source>
        <dbReference type="ARBA" id="ARBA00022723"/>
    </source>
</evidence>
<dbReference type="GO" id="GO:0004038">
    <property type="term" value="F:allantoinase activity"/>
    <property type="evidence" value="ECO:0007669"/>
    <property type="project" value="UniProtKB-EC"/>
</dbReference>
<protein>
    <recommendedName>
        <fullName evidence="5">allantoinase</fullName>
        <ecNumber evidence="5">3.5.2.5</ecNumber>
    </recommendedName>
</protein>
<evidence type="ECO:0000256" key="5">
    <source>
        <dbReference type="ARBA" id="ARBA00012863"/>
    </source>
</evidence>
<dbReference type="PANTHER" id="PTHR43668:SF2">
    <property type="entry name" value="ALLANTOINASE"/>
    <property type="match status" value="1"/>
</dbReference>
<evidence type="ECO:0000313" key="10">
    <source>
        <dbReference type="EMBL" id="MFC0582864.1"/>
    </source>
</evidence>
<dbReference type="InterPro" id="IPR006680">
    <property type="entry name" value="Amidohydro-rel"/>
</dbReference>
<keyword evidence="6" id="KW-0479">Metal-binding</keyword>
<dbReference type="Pfam" id="PF01979">
    <property type="entry name" value="Amidohydro_1"/>
    <property type="match status" value="1"/>
</dbReference>
<keyword evidence="7 10" id="KW-0378">Hydrolase</keyword>
<comment type="cofactor">
    <cofactor evidence="1">
        <name>Zn(2+)</name>
        <dbReference type="ChEBI" id="CHEBI:29105"/>
    </cofactor>
</comment>
<reference evidence="10 11" key="1">
    <citation type="submission" date="2024-09" db="EMBL/GenBank/DDBJ databases">
        <authorList>
            <person name="Sun Q."/>
            <person name="Mori K."/>
        </authorList>
    </citation>
    <scope>NUCLEOTIDE SEQUENCE [LARGE SCALE GENOMIC DNA]</scope>
    <source>
        <strain evidence="10 11">NCAIM B.02604</strain>
    </source>
</reference>
<proteinExistence type="inferred from homology"/>
<dbReference type="Proteomes" id="UP001589862">
    <property type="component" value="Unassembled WGS sequence"/>
</dbReference>
<comment type="pathway">
    <text evidence="2">Nitrogen metabolism; (S)-allantoin degradation; allantoate from (S)-allantoin: step 1/1.</text>
</comment>
<evidence type="ECO:0000256" key="3">
    <source>
        <dbReference type="ARBA" id="ARBA00010368"/>
    </source>
</evidence>
<dbReference type="InterPro" id="IPR050138">
    <property type="entry name" value="DHOase/Allantoinase_Hydrolase"/>
</dbReference>
<dbReference type="EMBL" id="JBHLUB010000032">
    <property type="protein sequence ID" value="MFC0582864.1"/>
    <property type="molecule type" value="Genomic_DNA"/>
</dbReference>
<evidence type="ECO:0000256" key="2">
    <source>
        <dbReference type="ARBA" id="ARBA00004968"/>
    </source>
</evidence>
<evidence type="ECO:0000256" key="8">
    <source>
        <dbReference type="ARBA" id="ARBA00022833"/>
    </source>
</evidence>